<evidence type="ECO:0000313" key="3">
    <source>
        <dbReference type="EnsemblMetazoa" id="XP_038059917.1"/>
    </source>
</evidence>
<dbReference type="Proteomes" id="UP000887568">
    <property type="component" value="Unplaced"/>
</dbReference>
<evidence type="ECO:0000259" key="2">
    <source>
        <dbReference type="PROSITE" id="PS50020"/>
    </source>
</evidence>
<evidence type="ECO:0000256" key="1">
    <source>
        <dbReference type="SAM" id="MobiDB-lite"/>
    </source>
</evidence>
<reference evidence="3" key="1">
    <citation type="submission" date="2022-11" db="UniProtKB">
        <authorList>
            <consortium name="EnsemblMetazoa"/>
        </authorList>
    </citation>
    <scope>IDENTIFICATION</scope>
</reference>
<dbReference type="CDD" id="cd00201">
    <property type="entry name" value="WW"/>
    <property type="match status" value="1"/>
</dbReference>
<dbReference type="SMART" id="SM00456">
    <property type="entry name" value="WW"/>
    <property type="match status" value="1"/>
</dbReference>
<accession>A0A914A7S9</accession>
<evidence type="ECO:0000313" key="4">
    <source>
        <dbReference type="Proteomes" id="UP000887568"/>
    </source>
</evidence>
<dbReference type="PROSITE" id="PS50020">
    <property type="entry name" value="WW_DOMAIN_2"/>
    <property type="match status" value="1"/>
</dbReference>
<protein>
    <recommendedName>
        <fullName evidence="2">WW domain-containing protein</fullName>
    </recommendedName>
</protein>
<dbReference type="EnsemblMetazoa" id="XM_038203989.1">
    <property type="protein sequence ID" value="XP_038059917.1"/>
    <property type="gene ID" value="LOC119730923"/>
</dbReference>
<dbReference type="AlphaFoldDB" id="A0A914A7S9"/>
<dbReference type="GeneID" id="119730923"/>
<keyword evidence="4" id="KW-1185">Reference proteome</keyword>
<sequence>MAAASGNNAPPSSPTSESVKGPFDCVKKLTHAQVKRGWREGFSTTENRSYYYNIFTRESVWSIPTILLQQEESEVDSGPAEDLLAAAMTELTGNPPTDLSKPPFIKGKPTKRKFSPDPDQQENEKNAVRFEIGGSSNQDIIDRRVRVRTLTKRILTKLITDEILQLVYHTQKRLGCEGCKKDWPSLFEHACTFFGRNPPNHIDDYIPLYFEEVLASLDKKRVRPIFLAVASLLGAGLFIGEGMNLDTELSDLIEDILNDWKDDLEEIGYSFYSSLFDNTTELIQNTVDIIE</sequence>
<organism evidence="3 4">
    <name type="scientific">Patiria miniata</name>
    <name type="common">Bat star</name>
    <name type="synonym">Asterina miniata</name>
    <dbReference type="NCBI Taxonomy" id="46514"/>
    <lineage>
        <taxon>Eukaryota</taxon>
        <taxon>Metazoa</taxon>
        <taxon>Echinodermata</taxon>
        <taxon>Eleutherozoa</taxon>
        <taxon>Asterozoa</taxon>
        <taxon>Asteroidea</taxon>
        <taxon>Valvatacea</taxon>
        <taxon>Valvatida</taxon>
        <taxon>Asterinidae</taxon>
        <taxon>Patiria</taxon>
    </lineage>
</organism>
<dbReference type="InterPro" id="IPR001202">
    <property type="entry name" value="WW_dom"/>
</dbReference>
<name>A0A914A7S9_PATMI</name>
<feature type="domain" description="WW" evidence="2">
    <location>
        <begin position="32"/>
        <end position="66"/>
    </location>
</feature>
<dbReference type="RefSeq" id="XP_038059917.1">
    <property type="nucleotide sequence ID" value="XM_038203989.1"/>
</dbReference>
<dbReference type="Gene3D" id="2.20.70.10">
    <property type="match status" value="1"/>
</dbReference>
<dbReference type="Pfam" id="PF00397">
    <property type="entry name" value="WW"/>
    <property type="match status" value="1"/>
</dbReference>
<dbReference type="OrthoDB" id="10156919at2759"/>
<feature type="compositionally biased region" description="Low complexity" evidence="1">
    <location>
        <begin position="1"/>
        <end position="16"/>
    </location>
</feature>
<dbReference type="InterPro" id="IPR036020">
    <property type="entry name" value="WW_dom_sf"/>
</dbReference>
<dbReference type="SUPFAM" id="SSF51045">
    <property type="entry name" value="WW domain"/>
    <property type="match status" value="1"/>
</dbReference>
<feature type="region of interest" description="Disordered" evidence="1">
    <location>
        <begin position="1"/>
        <end position="22"/>
    </location>
</feature>
<feature type="region of interest" description="Disordered" evidence="1">
    <location>
        <begin position="91"/>
        <end position="123"/>
    </location>
</feature>
<proteinExistence type="predicted"/>